<dbReference type="PANTHER" id="PTHR47893">
    <property type="entry name" value="REGULATORY PROTEIN PCHR"/>
    <property type="match status" value="1"/>
</dbReference>
<name>A0A0D1AKJ6_CLOBO</name>
<proteinExistence type="predicted"/>
<dbReference type="InterPro" id="IPR009057">
    <property type="entry name" value="Homeodomain-like_sf"/>
</dbReference>
<evidence type="ECO:0000259" key="4">
    <source>
        <dbReference type="PROSITE" id="PS01124"/>
    </source>
</evidence>
<dbReference type="InterPro" id="IPR020449">
    <property type="entry name" value="Tscrpt_reg_AraC-type_HTH"/>
</dbReference>
<dbReference type="GO" id="GO:0003700">
    <property type="term" value="F:DNA-binding transcription factor activity"/>
    <property type="evidence" value="ECO:0007669"/>
    <property type="project" value="InterPro"/>
</dbReference>
<keyword evidence="3" id="KW-0804">Transcription</keyword>
<dbReference type="OrthoDB" id="9772607at2"/>
<dbReference type="PATRIC" id="fig|1379739.3.peg.2025"/>
<dbReference type="GO" id="GO:0043565">
    <property type="term" value="F:sequence-specific DNA binding"/>
    <property type="evidence" value="ECO:0007669"/>
    <property type="project" value="InterPro"/>
</dbReference>
<dbReference type="Proteomes" id="UP000032250">
    <property type="component" value="Unassembled WGS sequence"/>
</dbReference>
<dbReference type="PRINTS" id="PR00032">
    <property type="entry name" value="HTHARAC"/>
</dbReference>
<keyword evidence="2" id="KW-0238">DNA-binding</keyword>
<dbReference type="PROSITE" id="PS01124">
    <property type="entry name" value="HTH_ARAC_FAMILY_2"/>
    <property type="match status" value="1"/>
</dbReference>
<keyword evidence="1" id="KW-0805">Transcription regulation</keyword>
<dbReference type="SMART" id="SM00342">
    <property type="entry name" value="HTH_ARAC"/>
    <property type="match status" value="1"/>
</dbReference>
<dbReference type="HOGENOM" id="CLU_052345_0_1_9"/>
<dbReference type="InterPro" id="IPR018060">
    <property type="entry name" value="HTH_AraC"/>
</dbReference>
<reference evidence="5 6" key="1">
    <citation type="submission" date="2014-06" db="EMBL/GenBank/DDBJ databases">
        <title>Genome characterization of distinct group I Clostridium botulinum lineages.</title>
        <authorList>
            <person name="Giordani F."/>
            <person name="Anselmo A."/>
            <person name="Fillo S."/>
            <person name="Palozzi A.M."/>
            <person name="Fortunato A."/>
            <person name="Gentile B."/>
            <person name="Ciammaruconi A."/>
            <person name="Anniballi F."/>
            <person name="De Medici D."/>
            <person name="Lista F."/>
        </authorList>
    </citation>
    <scope>NUCLEOTIDE SEQUENCE [LARGE SCALE GENOMIC DNA]</scope>
    <source>
        <strain evidence="5 6">B2 450</strain>
    </source>
</reference>
<sequence length="329" mass="38619">MSSEKDIVDTYYEYIEKEFNCKISEELLGKKYVIGKQFGTGNFSRMKIEKGLEISKVIVDKTIMDFDNRRCNDNVFELGYCYSGYSKIISLPNNKEYILKQGDIFIYKTLNDVEYFKFKYNNCKTVSINLHFNTFKNAVNPIWEDKVIMDWETQMNNIFKKDILVLEKASYDIKKIAEEIDDISIDSMMGYMKLKLKTIEFLAIFFENNSNVKLMENSEDEKRECIIKAKDIINKNLQDPPSLKELASDLNISLYKLQKAFKNSTGNTVYEYIKKSRIEKAKYLLKNTDMSILEIANEIGYENPSKFSNAFKSYNNINPLKYRKLNRSV</sequence>
<dbReference type="InterPro" id="IPR053142">
    <property type="entry name" value="PchR_regulatory_protein"/>
</dbReference>
<dbReference type="AlphaFoldDB" id="A0A0D1AKJ6"/>
<dbReference type="Gene3D" id="1.10.10.60">
    <property type="entry name" value="Homeodomain-like"/>
    <property type="match status" value="2"/>
</dbReference>
<evidence type="ECO:0000256" key="3">
    <source>
        <dbReference type="ARBA" id="ARBA00023163"/>
    </source>
</evidence>
<gene>
    <name evidence="5" type="ORF">N495_08390</name>
</gene>
<comment type="caution">
    <text evidence="5">The sequence shown here is derived from an EMBL/GenBank/DDBJ whole genome shotgun (WGS) entry which is preliminary data.</text>
</comment>
<dbReference type="SUPFAM" id="SSF46689">
    <property type="entry name" value="Homeodomain-like"/>
    <property type="match status" value="2"/>
</dbReference>
<dbReference type="PROSITE" id="PS00041">
    <property type="entry name" value="HTH_ARAC_FAMILY_1"/>
    <property type="match status" value="1"/>
</dbReference>
<dbReference type="EMBL" id="JXSU01000007">
    <property type="protein sequence ID" value="KIS23614.1"/>
    <property type="molecule type" value="Genomic_DNA"/>
</dbReference>
<protein>
    <submittedName>
        <fullName evidence="5">AraC family transcriptional regulator</fullName>
    </submittedName>
</protein>
<evidence type="ECO:0000256" key="2">
    <source>
        <dbReference type="ARBA" id="ARBA00023125"/>
    </source>
</evidence>
<evidence type="ECO:0000313" key="5">
    <source>
        <dbReference type="EMBL" id="KIS23614.1"/>
    </source>
</evidence>
<evidence type="ECO:0000313" key="6">
    <source>
        <dbReference type="Proteomes" id="UP000032250"/>
    </source>
</evidence>
<feature type="domain" description="HTH araC/xylS-type" evidence="4">
    <location>
        <begin position="227"/>
        <end position="325"/>
    </location>
</feature>
<evidence type="ECO:0000256" key="1">
    <source>
        <dbReference type="ARBA" id="ARBA00023015"/>
    </source>
</evidence>
<dbReference type="PANTHER" id="PTHR47893:SF1">
    <property type="entry name" value="REGULATORY PROTEIN PCHR"/>
    <property type="match status" value="1"/>
</dbReference>
<accession>A0A0D1AKJ6</accession>
<organism evidence="5 6">
    <name type="scientific">Clostridium botulinum B2 450</name>
    <dbReference type="NCBI Taxonomy" id="1379739"/>
    <lineage>
        <taxon>Bacteria</taxon>
        <taxon>Bacillati</taxon>
        <taxon>Bacillota</taxon>
        <taxon>Clostridia</taxon>
        <taxon>Eubacteriales</taxon>
        <taxon>Clostridiaceae</taxon>
        <taxon>Clostridium</taxon>
    </lineage>
</organism>
<dbReference type="InterPro" id="IPR018062">
    <property type="entry name" value="HTH_AraC-typ_CS"/>
</dbReference>
<dbReference type="Pfam" id="PF12833">
    <property type="entry name" value="HTH_18"/>
    <property type="match status" value="1"/>
</dbReference>